<accession>A0ABW3F7S3</accession>
<dbReference type="Gene3D" id="3.40.50.1000">
    <property type="entry name" value="HAD superfamily/HAD-like"/>
    <property type="match status" value="1"/>
</dbReference>
<dbReference type="InterPro" id="IPR041492">
    <property type="entry name" value="HAD_2"/>
</dbReference>
<dbReference type="InterPro" id="IPR050155">
    <property type="entry name" value="HAD-like_hydrolase_sf"/>
</dbReference>
<dbReference type="InterPro" id="IPR023214">
    <property type="entry name" value="HAD_sf"/>
</dbReference>
<dbReference type="SFLD" id="SFLDS00003">
    <property type="entry name" value="Haloacid_Dehalogenase"/>
    <property type="match status" value="1"/>
</dbReference>
<comment type="caution">
    <text evidence="1">The sequence shown here is derived from an EMBL/GenBank/DDBJ whole genome shotgun (WGS) entry which is preliminary data.</text>
</comment>
<evidence type="ECO:0000313" key="1">
    <source>
        <dbReference type="EMBL" id="MFD0912809.1"/>
    </source>
</evidence>
<dbReference type="PANTHER" id="PTHR43434">
    <property type="entry name" value="PHOSPHOGLYCOLATE PHOSPHATASE"/>
    <property type="match status" value="1"/>
</dbReference>
<reference evidence="2" key="1">
    <citation type="journal article" date="2019" name="Int. J. Syst. Evol. Microbiol.">
        <title>The Global Catalogue of Microorganisms (GCM) 10K type strain sequencing project: providing services to taxonomists for standard genome sequencing and annotation.</title>
        <authorList>
            <consortium name="The Broad Institute Genomics Platform"/>
            <consortium name="The Broad Institute Genome Sequencing Center for Infectious Disease"/>
            <person name="Wu L."/>
            <person name="Ma J."/>
        </authorList>
    </citation>
    <scope>NUCLEOTIDE SEQUENCE [LARGE SCALE GENOMIC DNA]</scope>
    <source>
        <strain evidence="2">CCUG 58412</strain>
    </source>
</reference>
<evidence type="ECO:0000313" key="2">
    <source>
        <dbReference type="Proteomes" id="UP001597128"/>
    </source>
</evidence>
<dbReference type="InterPro" id="IPR036412">
    <property type="entry name" value="HAD-like_sf"/>
</dbReference>
<dbReference type="InterPro" id="IPR023198">
    <property type="entry name" value="PGP-like_dom2"/>
</dbReference>
<name>A0ABW3F7S3_9PROT</name>
<protein>
    <submittedName>
        <fullName evidence="1">HAD family hydrolase</fullName>
        <ecNumber evidence="1">3.-.-.-</ecNumber>
    </submittedName>
</protein>
<dbReference type="EMBL" id="JBHTKB010000001">
    <property type="protein sequence ID" value="MFD0912809.1"/>
    <property type="molecule type" value="Genomic_DNA"/>
</dbReference>
<sequence>MKKHLIFDLDGTLIDSAPSILEGYDQAFKTTDTPLQVPLRSDVIGPPLIESLKILSGSDDDALLQALAEAFKQHYDSSGYLKSVVFSGVSELLQQLHGAGYQLYIATNKRLYPTEKIIRHLQWEPLFQDVFALDYFQPALSRKSDMIGRIVQDLALPVEECLYIGDRLEDGLAADAQQMDFVLVTWGYAADAAQKKPHWQSCTAVGDLPALIAGNQGIQS</sequence>
<keyword evidence="1" id="KW-0378">Hydrolase</keyword>
<dbReference type="Pfam" id="PF13419">
    <property type="entry name" value="HAD_2"/>
    <property type="match status" value="1"/>
</dbReference>
<dbReference type="Proteomes" id="UP001597128">
    <property type="component" value="Unassembled WGS sequence"/>
</dbReference>
<organism evidence="1 2">
    <name type="scientific">Methylophilus luteus</name>
    <dbReference type="NCBI Taxonomy" id="640108"/>
    <lineage>
        <taxon>Bacteria</taxon>
        <taxon>Pseudomonadati</taxon>
        <taxon>Pseudomonadota</taxon>
        <taxon>Betaproteobacteria</taxon>
        <taxon>Nitrosomonadales</taxon>
        <taxon>Methylophilaceae</taxon>
        <taxon>Methylophilus</taxon>
    </lineage>
</organism>
<keyword evidence="2" id="KW-1185">Reference proteome</keyword>
<dbReference type="EC" id="3.-.-.-" evidence="1"/>
<gene>
    <name evidence="1" type="ORF">ACFQ1Z_04555</name>
</gene>
<dbReference type="PANTHER" id="PTHR43434:SF20">
    <property type="entry name" value="5'-NUCLEOTIDASE"/>
    <property type="match status" value="1"/>
</dbReference>
<proteinExistence type="predicted"/>
<dbReference type="RefSeq" id="WP_379055975.1">
    <property type="nucleotide sequence ID" value="NZ_JBHTKB010000001.1"/>
</dbReference>
<dbReference type="GO" id="GO:0016787">
    <property type="term" value="F:hydrolase activity"/>
    <property type="evidence" value="ECO:0007669"/>
    <property type="project" value="UniProtKB-KW"/>
</dbReference>
<dbReference type="SUPFAM" id="SSF56784">
    <property type="entry name" value="HAD-like"/>
    <property type="match status" value="1"/>
</dbReference>
<dbReference type="SFLD" id="SFLDG01129">
    <property type="entry name" value="C1.5:_HAD__Beta-PGM__Phosphata"/>
    <property type="match status" value="1"/>
</dbReference>
<dbReference type="Gene3D" id="1.10.150.240">
    <property type="entry name" value="Putative phosphatase, domain 2"/>
    <property type="match status" value="1"/>
</dbReference>